<dbReference type="PROSITE" id="PS50151">
    <property type="entry name" value="UVR"/>
    <property type="match status" value="1"/>
</dbReference>
<evidence type="ECO:0000256" key="6">
    <source>
        <dbReference type="ARBA" id="ARBA00022769"/>
    </source>
</evidence>
<evidence type="ECO:0000256" key="7">
    <source>
        <dbReference type="ARBA" id="ARBA00022840"/>
    </source>
</evidence>
<evidence type="ECO:0000256" key="12">
    <source>
        <dbReference type="HAMAP-Rule" id="MF_00204"/>
    </source>
</evidence>
<gene>
    <name evidence="12 18" type="primary">uvrB</name>
    <name evidence="18" type="ORF">QUV98_04380</name>
</gene>
<dbReference type="InterPro" id="IPR006935">
    <property type="entry name" value="Helicase/UvrB_N"/>
</dbReference>
<dbReference type="InterPro" id="IPR001943">
    <property type="entry name" value="UVR_dom"/>
</dbReference>
<feature type="domain" description="Helicase ATP-binding" evidence="16">
    <location>
        <begin position="25"/>
        <end position="159"/>
    </location>
</feature>
<keyword evidence="5 12" id="KW-0227">DNA damage</keyword>
<organism evidence="18 19">
    <name type="scientific">Massilimicrobiota timonensis</name>
    <dbReference type="NCBI Taxonomy" id="1776392"/>
    <lineage>
        <taxon>Bacteria</taxon>
        <taxon>Bacillati</taxon>
        <taxon>Bacillota</taxon>
        <taxon>Erysipelotrichia</taxon>
        <taxon>Erysipelotrichales</taxon>
        <taxon>Erysipelotrichaceae</taxon>
        <taxon>Massilimicrobiota</taxon>
    </lineage>
</organism>
<sequence length="657" mass="75781">MEQFKLVSKYSPMGDQPAAIQQLVDGIRAGKKEQVLLGGTGTGKTFTVSNVIAQVNKPTLVLAHNKTLAGQLYSELKEFFPENRVEYFVSNFDFYQPEAYIPKSDTYIDKNAKTNYEIEMLRSAAMNSLLERRDTIVVASVASIYGLGNPEQYKEMIFSLRVGQEIDRRELLTYLVDRQYQRNDIEQSKGTFRVRGDVIEIVPGHTESWLIRIELFGDEVEGISEVDPLTGKVLSRYKTYTIYPAYGYVTKKEQMLHACDTISEELQDRLQYFKDAMKPLEYERLDQRTRHDIEMLREVGMCPGIENYSRHIDGRKAGQRPYTLIDYFPDDFLMIVDESHVMLPQVRGMFNGDRSRKETLVEYGFRLPSALDNRPLRFEEFEKIINQVIYVSATPGDYELEKTHGEYAEQIIRPTGLLDPIIDVRPTKNQIDDLIDEIHERIDKKERVLITTLTKRMAEDLSAYLKEVGLKVAYLHSDTKTLERTEILRDLRLGKYDVLVGINLLREGLDLPEVSLVCILDADKEGFLRSERSLIQTIGRAARNANGKVIMYGDHITESMQKAIDETNRRREIQEAYNKEHHIIPQTIHKEIHDLIQGKETMEEASSLLQKGKKAPQKAKKKLIADLEKEMKEAAKVLDFERAMELRDIIMELKGEK</sequence>
<dbReference type="CDD" id="cd18790">
    <property type="entry name" value="SF2_C_UvrB"/>
    <property type="match status" value="1"/>
</dbReference>
<dbReference type="InterPro" id="IPR014001">
    <property type="entry name" value="Helicase_ATP-bd"/>
</dbReference>
<dbReference type="NCBIfam" id="TIGR00631">
    <property type="entry name" value="uvrb"/>
    <property type="match status" value="1"/>
</dbReference>
<evidence type="ECO:0000259" key="15">
    <source>
        <dbReference type="PROSITE" id="PS50151"/>
    </source>
</evidence>
<dbReference type="Proteomes" id="UP001529275">
    <property type="component" value="Unassembled WGS sequence"/>
</dbReference>
<evidence type="ECO:0000256" key="11">
    <source>
        <dbReference type="ARBA" id="ARBA00029504"/>
    </source>
</evidence>
<comment type="caution">
    <text evidence="18">The sequence shown here is derived from an EMBL/GenBank/DDBJ whole genome shotgun (WGS) entry which is preliminary data.</text>
</comment>
<evidence type="ECO:0000256" key="2">
    <source>
        <dbReference type="ARBA" id="ARBA00008533"/>
    </source>
</evidence>
<feature type="domain" description="UVR" evidence="15">
    <location>
        <begin position="621"/>
        <end position="656"/>
    </location>
</feature>
<evidence type="ECO:0000256" key="3">
    <source>
        <dbReference type="ARBA" id="ARBA00022490"/>
    </source>
</evidence>
<keyword evidence="4 12" id="KW-0547">Nucleotide-binding</keyword>
<evidence type="ECO:0000313" key="19">
    <source>
        <dbReference type="Proteomes" id="UP001529275"/>
    </source>
</evidence>
<protein>
    <recommendedName>
        <fullName evidence="11 12">UvrABC system protein B</fullName>
        <shortName evidence="12">Protein UvrB</shortName>
    </recommendedName>
    <alternativeName>
        <fullName evidence="12">Excinuclease ABC subunit B</fullName>
    </alternativeName>
</protein>
<dbReference type="PROSITE" id="PS51192">
    <property type="entry name" value="HELICASE_ATP_BIND_1"/>
    <property type="match status" value="1"/>
</dbReference>
<dbReference type="Pfam" id="PF02151">
    <property type="entry name" value="UVR"/>
    <property type="match status" value="1"/>
</dbReference>
<reference evidence="19" key="1">
    <citation type="submission" date="2023-06" db="EMBL/GenBank/DDBJ databases">
        <title>Identification and characterization of horizontal gene transfer across gut microbiota members of farm animals based on homology search.</title>
        <authorList>
            <person name="Zeman M."/>
            <person name="Kubasova T."/>
            <person name="Jahodarova E."/>
            <person name="Nykrynova M."/>
            <person name="Rychlik I."/>
        </authorList>
    </citation>
    <scope>NUCLEOTIDE SEQUENCE [LARGE SCALE GENOMIC DNA]</scope>
    <source>
        <strain evidence="19">ET341</strain>
    </source>
</reference>
<evidence type="ECO:0000259" key="17">
    <source>
        <dbReference type="PROSITE" id="PS51194"/>
    </source>
</evidence>
<dbReference type="PANTHER" id="PTHR24029">
    <property type="entry name" value="UVRABC SYSTEM PROTEIN B"/>
    <property type="match status" value="1"/>
</dbReference>
<dbReference type="InterPro" id="IPR041471">
    <property type="entry name" value="UvrB_inter"/>
</dbReference>
<keyword evidence="6 12" id="KW-0228">DNA excision</keyword>
<dbReference type="Pfam" id="PF12344">
    <property type="entry name" value="UvrB"/>
    <property type="match status" value="1"/>
</dbReference>
<dbReference type="InterPro" id="IPR004807">
    <property type="entry name" value="UvrB"/>
</dbReference>
<dbReference type="RefSeq" id="WP_087244529.1">
    <property type="nucleotide sequence ID" value="NZ_JAUDCK010000010.1"/>
</dbReference>
<dbReference type="InterPro" id="IPR001650">
    <property type="entry name" value="Helicase_C-like"/>
</dbReference>
<evidence type="ECO:0000256" key="1">
    <source>
        <dbReference type="ARBA" id="ARBA00004496"/>
    </source>
</evidence>
<evidence type="ECO:0000313" key="18">
    <source>
        <dbReference type="EMBL" id="MDM8195557.1"/>
    </source>
</evidence>
<evidence type="ECO:0000256" key="14">
    <source>
        <dbReference type="SAM" id="Coils"/>
    </source>
</evidence>
<feature type="domain" description="Helicase C-terminal" evidence="17">
    <location>
        <begin position="430"/>
        <end position="596"/>
    </location>
</feature>
<feature type="short sequence motif" description="Beta-hairpin" evidence="12">
    <location>
        <begin position="91"/>
        <end position="114"/>
    </location>
</feature>
<dbReference type="InterPro" id="IPR027417">
    <property type="entry name" value="P-loop_NTPase"/>
</dbReference>
<dbReference type="HAMAP" id="MF_00204">
    <property type="entry name" value="UvrB"/>
    <property type="match status" value="1"/>
</dbReference>
<dbReference type="Pfam" id="PF17757">
    <property type="entry name" value="UvrB_inter"/>
    <property type="match status" value="1"/>
</dbReference>
<feature type="coiled-coil region" evidence="14">
    <location>
        <begin position="617"/>
        <end position="644"/>
    </location>
</feature>
<keyword evidence="18" id="KW-0378">Hydrolase</keyword>
<keyword evidence="19" id="KW-1185">Reference proteome</keyword>
<dbReference type="Pfam" id="PF00271">
    <property type="entry name" value="Helicase_C"/>
    <property type="match status" value="1"/>
</dbReference>
<name>A0ABT7UI02_9FIRM</name>
<dbReference type="InterPro" id="IPR036876">
    <property type="entry name" value="UVR_dom_sf"/>
</dbReference>
<dbReference type="GO" id="GO:0016787">
    <property type="term" value="F:hydrolase activity"/>
    <property type="evidence" value="ECO:0007669"/>
    <property type="project" value="UniProtKB-KW"/>
</dbReference>
<dbReference type="PROSITE" id="PS51194">
    <property type="entry name" value="HELICASE_CTER"/>
    <property type="match status" value="1"/>
</dbReference>
<evidence type="ECO:0000259" key="16">
    <source>
        <dbReference type="PROSITE" id="PS51192"/>
    </source>
</evidence>
<dbReference type="NCBIfam" id="NF003673">
    <property type="entry name" value="PRK05298.1"/>
    <property type="match status" value="1"/>
</dbReference>
<evidence type="ECO:0000256" key="4">
    <source>
        <dbReference type="ARBA" id="ARBA00022741"/>
    </source>
</evidence>
<keyword evidence="12 13" id="KW-0742">SOS response</keyword>
<keyword evidence="9 12" id="KW-0234">DNA repair</keyword>
<comment type="similarity">
    <text evidence="2 12 13">Belongs to the UvrB family.</text>
</comment>
<dbReference type="EMBL" id="JAUDCK010000010">
    <property type="protein sequence ID" value="MDM8195557.1"/>
    <property type="molecule type" value="Genomic_DNA"/>
</dbReference>
<dbReference type="SUPFAM" id="SSF52540">
    <property type="entry name" value="P-loop containing nucleoside triphosphate hydrolases"/>
    <property type="match status" value="2"/>
</dbReference>
<keyword evidence="3 12" id="KW-0963">Cytoplasm</keyword>
<keyword evidence="7 12" id="KW-0067">ATP-binding</keyword>
<comment type="function">
    <text evidence="12">The UvrABC repair system catalyzes the recognition and processing of DNA lesions. A damage recognition complex composed of 2 UvrA and 2 UvrB subunits scans DNA for abnormalities. Upon binding of the UvrA(2)B(2) complex to a putative damaged site, the DNA wraps around one UvrB monomer. DNA wrap is dependent on ATP binding by UvrB and probably causes local melting of the DNA helix, facilitating insertion of UvrB beta-hairpin between the DNA strands. Then UvrB probes one DNA strand for the presence of a lesion. If a lesion is found the UvrA subunits dissociate and the UvrB-DNA preincision complex is formed. This complex is subsequently bound by UvrC and the second UvrB is released. If no lesion is found, the DNA wraps around the other UvrB subunit that will check the other stand for damage.</text>
</comment>
<comment type="caution">
    <text evidence="12">Lacks conserved residue(s) required for the propagation of feature annotation.</text>
</comment>
<dbReference type="InterPro" id="IPR024759">
    <property type="entry name" value="UvrB_YAD/RRR_dom"/>
</dbReference>
<accession>A0ABT7UI02</accession>
<comment type="subunit">
    <text evidence="10 12 13">Forms a heterotetramer with UvrA during the search for lesions. Interacts with UvrC in an incision complex.</text>
</comment>
<dbReference type="SUPFAM" id="SSF46600">
    <property type="entry name" value="C-terminal UvrC-binding domain of UvrB"/>
    <property type="match status" value="1"/>
</dbReference>
<dbReference type="SMART" id="SM00487">
    <property type="entry name" value="DEXDc"/>
    <property type="match status" value="1"/>
</dbReference>
<comment type="subcellular location">
    <subcellularLocation>
        <location evidence="1 12 13">Cytoplasm</location>
    </subcellularLocation>
</comment>
<evidence type="ECO:0000256" key="10">
    <source>
        <dbReference type="ARBA" id="ARBA00026033"/>
    </source>
</evidence>
<dbReference type="Gene3D" id="3.40.50.300">
    <property type="entry name" value="P-loop containing nucleotide triphosphate hydrolases"/>
    <property type="match status" value="3"/>
</dbReference>
<dbReference type="SMART" id="SM00490">
    <property type="entry name" value="HELICc"/>
    <property type="match status" value="1"/>
</dbReference>
<evidence type="ECO:0000256" key="13">
    <source>
        <dbReference type="RuleBase" id="RU003587"/>
    </source>
</evidence>
<keyword evidence="8 12" id="KW-0267">Excision nuclease</keyword>
<comment type="domain">
    <text evidence="12">The beta-hairpin motif is involved in DNA binding.</text>
</comment>
<evidence type="ECO:0000256" key="8">
    <source>
        <dbReference type="ARBA" id="ARBA00022881"/>
    </source>
</evidence>
<keyword evidence="14" id="KW-0175">Coiled coil</keyword>
<dbReference type="CDD" id="cd17916">
    <property type="entry name" value="DEXHc_UvrB"/>
    <property type="match status" value="1"/>
</dbReference>
<proteinExistence type="inferred from homology"/>
<evidence type="ECO:0000256" key="9">
    <source>
        <dbReference type="ARBA" id="ARBA00023204"/>
    </source>
</evidence>
<dbReference type="PANTHER" id="PTHR24029:SF0">
    <property type="entry name" value="UVRABC SYSTEM PROTEIN B"/>
    <property type="match status" value="1"/>
</dbReference>
<evidence type="ECO:0000256" key="5">
    <source>
        <dbReference type="ARBA" id="ARBA00022763"/>
    </source>
</evidence>
<dbReference type="Gene3D" id="4.10.860.10">
    <property type="entry name" value="UVR domain"/>
    <property type="match status" value="1"/>
</dbReference>
<dbReference type="Pfam" id="PF04851">
    <property type="entry name" value="ResIII"/>
    <property type="match status" value="1"/>
</dbReference>